<reference evidence="2" key="1">
    <citation type="journal article" date="2011" name="Nat. Commun.">
        <title>Effector diversification within compartments of the Leptosphaeria maculans genome affected by Repeat-Induced Point mutations.</title>
        <authorList>
            <person name="Rouxel T."/>
            <person name="Grandaubert J."/>
            <person name="Hane J.K."/>
            <person name="Hoede C."/>
            <person name="van de Wouw A.P."/>
            <person name="Couloux A."/>
            <person name="Dominguez V."/>
            <person name="Anthouard V."/>
            <person name="Bally P."/>
            <person name="Bourras S."/>
            <person name="Cozijnsen A.J."/>
            <person name="Ciuffetti L.M."/>
            <person name="Degrave A."/>
            <person name="Dilmaghani A."/>
            <person name="Duret L."/>
            <person name="Fudal I."/>
            <person name="Goodwin S.B."/>
            <person name="Gout L."/>
            <person name="Glaser N."/>
            <person name="Linglin J."/>
            <person name="Kema G.H.J."/>
            <person name="Lapalu N."/>
            <person name="Lawrence C.B."/>
            <person name="May K."/>
            <person name="Meyer M."/>
            <person name="Ollivier B."/>
            <person name="Poulain J."/>
            <person name="Schoch C.L."/>
            <person name="Simon A."/>
            <person name="Spatafora J.W."/>
            <person name="Stachowiak A."/>
            <person name="Turgeon B.G."/>
            <person name="Tyler B.M."/>
            <person name="Vincent D."/>
            <person name="Weissenbach J."/>
            <person name="Amselem J."/>
            <person name="Quesneville H."/>
            <person name="Oliver R.P."/>
            <person name="Wincker P."/>
            <person name="Balesdent M.-H."/>
            <person name="Howlett B.J."/>
        </authorList>
    </citation>
    <scope>NUCLEOTIDE SEQUENCE [LARGE SCALE GENOMIC DNA]</scope>
    <source>
        <strain evidence="2">JN3 / isolate v23.1.3 / race Av1-4-5-6-7-8</strain>
    </source>
</reference>
<sequence>MSSASQEVDAINIGFNNFPVMHPRLWTLLVHGTNMEGGLLNMLGGGT</sequence>
<dbReference type="Proteomes" id="UP000002668">
    <property type="component" value="Genome"/>
</dbReference>
<keyword evidence="2" id="KW-1185">Reference proteome</keyword>
<dbReference type="InParanoid" id="E4ZQZ2"/>
<accession>E4ZQZ2</accession>
<dbReference type="EMBL" id="FP929116">
    <property type="protein sequence ID" value="CBX93657.1"/>
    <property type="molecule type" value="Genomic_DNA"/>
</dbReference>
<gene>
    <name evidence="1" type="ORF">LEMA_uP033310.1</name>
</gene>
<dbReference type="VEuPathDB" id="FungiDB:LEMA_uP033310.1"/>
<evidence type="ECO:0000313" key="2">
    <source>
        <dbReference type="Proteomes" id="UP000002668"/>
    </source>
</evidence>
<evidence type="ECO:0000313" key="1">
    <source>
        <dbReference type="EMBL" id="CBX93657.1"/>
    </source>
</evidence>
<dbReference type="AlphaFoldDB" id="E4ZQZ2"/>
<proteinExistence type="predicted"/>
<name>E4ZQZ2_LEPMJ</name>
<organism evidence="2">
    <name type="scientific">Leptosphaeria maculans (strain JN3 / isolate v23.1.3 / race Av1-4-5-6-7-8)</name>
    <name type="common">Blackleg fungus</name>
    <name type="synonym">Phoma lingam</name>
    <dbReference type="NCBI Taxonomy" id="985895"/>
    <lineage>
        <taxon>Eukaryota</taxon>
        <taxon>Fungi</taxon>
        <taxon>Dikarya</taxon>
        <taxon>Ascomycota</taxon>
        <taxon>Pezizomycotina</taxon>
        <taxon>Dothideomycetes</taxon>
        <taxon>Pleosporomycetidae</taxon>
        <taxon>Pleosporales</taxon>
        <taxon>Pleosporineae</taxon>
        <taxon>Leptosphaeriaceae</taxon>
        <taxon>Plenodomus</taxon>
        <taxon>Plenodomus lingam/Leptosphaeria maculans species complex</taxon>
    </lineage>
</organism>
<dbReference type="HOGENOM" id="CLU_3175522_0_0_1"/>
<protein>
    <submittedName>
        <fullName evidence="1">Predicted protein</fullName>
    </submittedName>
</protein>